<organism evidence="1 2">
    <name type="scientific">Gossypium hirsutum</name>
    <name type="common">Upland cotton</name>
    <name type="synonym">Gossypium mexicanum</name>
    <dbReference type="NCBI Taxonomy" id="3635"/>
    <lineage>
        <taxon>Eukaryota</taxon>
        <taxon>Viridiplantae</taxon>
        <taxon>Streptophyta</taxon>
        <taxon>Embryophyta</taxon>
        <taxon>Tracheophyta</taxon>
        <taxon>Spermatophyta</taxon>
        <taxon>Magnoliopsida</taxon>
        <taxon>eudicotyledons</taxon>
        <taxon>Gunneridae</taxon>
        <taxon>Pentapetalae</taxon>
        <taxon>rosids</taxon>
        <taxon>malvids</taxon>
        <taxon>Malvales</taxon>
        <taxon>Malvaceae</taxon>
        <taxon>Malvoideae</taxon>
        <taxon>Gossypium</taxon>
    </lineage>
</organism>
<reference evidence="2" key="2">
    <citation type="submission" date="2025-08" db="UniProtKB">
        <authorList>
            <consortium name="RefSeq"/>
        </authorList>
    </citation>
    <scope>IDENTIFICATION</scope>
</reference>
<evidence type="ECO:0000313" key="2">
    <source>
        <dbReference type="RefSeq" id="XP_040960184.1"/>
    </source>
</evidence>
<protein>
    <submittedName>
        <fullName evidence="2">Uncharacterized protein</fullName>
    </submittedName>
</protein>
<dbReference type="GeneID" id="121223161"/>
<gene>
    <name evidence="2" type="primary">LOC121223161</name>
</gene>
<dbReference type="PANTHER" id="PTHR15503">
    <property type="entry name" value="LDOC1 RELATED"/>
    <property type="match status" value="1"/>
</dbReference>
<dbReference type="Proteomes" id="UP000818029">
    <property type="component" value="Chromosome D11"/>
</dbReference>
<dbReference type="RefSeq" id="XP_040960184.1">
    <property type="nucleotide sequence ID" value="XM_041104250.1"/>
</dbReference>
<dbReference type="PANTHER" id="PTHR15503:SF45">
    <property type="entry name" value="RNA-DIRECTED DNA POLYMERASE HOMOLOG"/>
    <property type="match status" value="1"/>
</dbReference>
<reference evidence="1" key="1">
    <citation type="journal article" date="2020" name="Nat. Genet.">
        <title>Genomic diversifications of five Gossypium allopolyploid species and their impact on cotton improvement.</title>
        <authorList>
            <person name="Chen Z.J."/>
            <person name="Sreedasyam A."/>
            <person name="Ando A."/>
            <person name="Song Q."/>
            <person name="De Santiago L.M."/>
            <person name="Hulse-Kemp A.M."/>
            <person name="Ding M."/>
            <person name="Ye W."/>
            <person name="Kirkbride R.C."/>
            <person name="Jenkins J."/>
            <person name="Plott C."/>
            <person name="Lovell J."/>
            <person name="Lin Y.M."/>
            <person name="Vaughn R."/>
            <person name="Liu B."/>
            <person name="Simpson S."/>
            <person name="Scheffler B.E."/>
            <person name="Wen L."/>
            <person name="Saski C.A."/>
            <person name="Grover C.E."/>
            <person name="Hu G."/>
            <person name="Conover J.L."/>
            <person name="Carlson J.W."/>
            <person name="Shu S."/>
            <person name="Boston L.B."/>
            <person name="Williams M."/>
            <person name="Peterson D.G."/>
            <person name="McGee K."/>
            <person name="Jones D.C."/>
            <person name="Wendel J.F."/>
            <person name="Stelly D.M."/>
            <person name="Grimwood J."/>
            <person name="Schmutz J."/>
        </authorList>
    </citation>
    <scope>NUCLEOTIDE SEQUENCE [LARGE SCALE GENOMIC DNA]</scope>
    <source>
        <strain evidence="1">cv. TM-1</strain>
    </source>
</reference>
<dbReference type="InterPro" id="IPR032567">
    <property type="entry name" value="RTL1-rel"/>
</dbReference>
<name>A0ABM3AZH0_GOSHI</name>
<sequence>MGRGQRVPGRDIGSTHSYVGRSVSENLGITVECTSDEISVLSPLGQSVRVNRIFRNVLLEVQWVVFLANLIELPFEDRLDSGYGLDRRVPVVEKLVWKECETYLAYVSVSISGDSFVRDIRTVREFLDVFPDELSGLPLNREVEFSIELLSGIVSVSIAHYRMTLKELTELKA</sequence>
<proteinExistence type="predicted"/>
<evidence type="ECO:0000313" key="1">
    <source>
        <dbReference type="Proteomes" id="UP000818029"/>
    </source>
</evidence>
<dbReference type="Pfam" id="PF08284">
    <property type="entry name" value="RVP_2"/>
    <property type="match status" value="1"/>
</dbReference>
<keyword evidence="1" id="KW-1185">Reference proteome</keyword>
<accession>A0ABM3AZH0</accession>